<keyword evidence="2" id="KW-1185">Reference proteome</keyword>
<sequence length="307" mass="34293">MAGPPTTYLLRRDRVEAIRLGSQHLAWQQYLNHLLHPDIPIKDNTTIADIGAGTGIWAIEVANQLPSSQVTAFDVADTHFPSPEYWPSNAKFDLLDSLHDVSSELEGKFDVVHLRMWAFVVRNDDPNPLIQHAAKLLKPGGYVQWEDARFESIVVKGEPAVQFRQLMRQMSKAARLNFQWLEELDQRVKCAGAQLEVVDFQKQPWKSNHIPLVMDTFLVALENSGASLGNLKGVDPSVPSSEEWMEALEALHKDTCKPSGIMETGLYFATPFRLSLSVFIEDNNVQNNAAKLSLILAPSIRVAAGLE</sequence>
<dbReference type="GeneID" id="63733525"/>
<dbReference type="PANTHER" id="PTHR43591">
    <property type="entry name" value="METHYLTRANSFERASE"/>
    <property type="match status" value="1"/>
</dbReference>
<reference evidence="2" key="1">
    <citation type="journal article" date="2017" name="Genome Biol.">
        <title>Comparative genomics reveals high biological diversity and specific adaptations in the industrially and medically important fungal genus Aspergillus.</title>
        <authorList>
            <person name="de Vries R.P."/>
            <person name="Riley R."/>
            <person name="Wiebenga A."/>
            <person name="Aguilar-Osorio G."/>
            <person name="Amillis S."/>
            <person name="Uchima C.A."/>
            <person name="Anderluh G."/>
            <person name="Asadollahi M."/>
            <person name="Askin M."/>
            <person name="Barry K."/>
            <person name="Battaglia E."/>
            <person name="Bayram O."/>
            <person name="Benocci T."/>
            <person name="Braus-Stromeyer S.A."/>
            <person name="Caldana C."/>
            <person name="Canovas D."/>
            <person name="Cerqueira G.C."/>
            <person name="Chen F."/>
            <person name="Chen W."/>
            <person name="Choi C."/>
            <person name="Clum A."/>
            <person name="Dos Santos R.A."/>
            <person name="Damasio A.R."/>
            <person name="Diallinas G."/>
            <person name="Emri T."/>
            <person name="Fekete E."/>
            <person name="Flipphi M."/>
            <person name="Freyberg S."/>
            <person name="Gallo A."/>
            <person name="Gournas C."/>
            <person name="Habgood R."/>
            <person name="Hainaut M."/>
            <person name="Harispe M.L."/>
            <person name="Henrissat B."/>
            <person name="Hilden K.S."/>
            <person name="Hope R."/>
            <person name="Hossain A."/>
            <person name="Karabika E."/>
            <person name="Karaffa L."/>
            <person name="Karanyi Z."/>
            <person name="Krasevec N."/>
            <person name="Kuo A."/>
            <person name="Kusch H."/>
            <person name="LaButti K."/>
            <person name="Lagendijk E.L."/>
            <person name="Lapidus A."/>
            <person name="Levasseur A."/>
            <person name="Lindquist E."/>
            <person name="Lipzen A."/>
            <person name="Logrieco A.F."/>
            <person name="MacCabe A."/>
            <person name="Maekelae M.R."/>
            <person name="Malavazi I."/>
            <person name="Melin P."/>
            <person name="Meyer V."/>
            <person name="Mielnichuk N."/>
            <person name="Miskei M."/>
            <person name="Molnar A.P."/>
            <person name="Mule G."/>
            <person name="Ngan C.Y."/>
            <person name="Orejas M."/>
            <person name="Orosz E."/>
            <person name="Ouedraogo J.P."/>
            <person name="Overkamp K.M."/>
            <person name="Park H.-S."/>
            <person name="Perrone G."/>
            <person name="Piumi F."/>
            <person name="Punt P.J."/>
            <person name="Ram A.F."/>
            <person name="Ramon A."/>
            <person name="Rauscher S."/>
            <person name="Record E."/>
            <person name="Riano-Pachon D.M."/>
            <person name="Robert V."/>
            <person name="Roehrig J."/>
            <person name="Ruller R."/>
            <person name="Salamov A."/>
            <person name="Salih N.S."/>
            <person name="Samson R.A."/>
            <person name="Sandor E."/>
            <person name="Sanguinetti M."/>
            <person name="Schuetze T."/>
            <person name="Sepcic K."/>
            <person name="Shelest E."/>
            <person name="Sherlock G."/>
            <person name="Sophianopoulou V."/>
            <person name="Squina F.M."/>
            <person name="Sun H."/>
            <person name="Susca A."/>
            <person name="Todd R.B."/>
            <person name="Tsang A."/>
            <person name="Unkles S.E."/>
            <person name="van de Wiele N."/>
            <person name="van Rossen-Uffink D."/>
            <person name="Oliveira J.V."/>
            <person name="Vesth T.C."/>
            <person name="Visser J."/>
            <person name="Yu J.-H."/>
            <person name="Zhou M."/>
            <person name="Andersen M.R."/>
            <person name="Archer D.B."/>
            <person name="Baker S.E."/>
            <person name="Benoit I."/>
            <person name="Brakhage A.A."/>
            <person name="Braus G.H."/>
            <person name="Fischer R."/>
            <person name="Frisvad J.C."/>
            <person name="Goldman G.H."/>
            <person name="Houbraken J."/>
            <person name="Oakley B."/>
            <person name="Pocsi I."/>
            <person name="Scazzocchio C."/>
            <person name="Seiboth B."/>
            <person name="vanKuyk P.A."/>
            <person name="Wortman J."/>
            <person name="Dyer P.S."/>
            <person name="Grigoriev I.V."/>
        </authorList>
    </citation>
    <scope>NUCLEOTIDE SEQUENCE [LARGE SCALE GENOMIC DNA]</scope>
    <source>
        <strain evidence="2">CBS 583.65</strain>
    </source>
</reference>
<dbReference type="OrthoDB" id="417697at2759"/>
<organism evidence="1 2">
    <name type="scientific">Aspergillus versicolor CBS 583.65</name>
    <dbReference type="NCBI Taxonomy" id="1036611"/>
    <lineage>
        <taxon>Eukaryota</taxon>
        <taxon>Fungi</taxon>
        <taxon>Dikarya</taxon>
        <taxon>Ascomycota</taxon>
        <taxon>Pezizomycotina</taxon>
        <taxon>Eurotiomycetes</taxon>
        <taxon>Eurotiomycetidae</taxon>
        <taxon>Eurotiales</taxon>
        <taxon>Aspergillaceae</taxon>
        <taxon>Aspergillus</taxon>
        <taxon>Aspergillus subgen. Nidulantes</taxon>
    </lineage>
</organism>
<dbReference type="Gene3D" id="3.40.50.150">
    <property type="entry name" value="Vaccinia Virus protein VP39"/>
    <property type="match status" value="1"/>
</dbReference>
<dbReference type="EMBL" id="KV878134">
    <property type="protein sequence ID" value="OJJ05901.1"/>
    <property type="molecule type" value="Genomic_DNA"/>
</dbReference>
<evidence type="ECO:0008006" key="3">
    <source>
        <dbReference type="Google" id="ProtNLM"/>
    </source>
</evidence>
<name>A0A1L9PWJ0_ASPVE</name>
<dbReference type="VEuPathDB" id="FungiDB:ASPVEDRAFT_87227"/>
<accession>A0A1L9PWJ0</accession>
<dbReference type="AlphaFoldDB" id="A0A1L9PWJ0"/>
<dbReference type="CDD" id="cd02440">
    <property type="entry name" value="AdoMet_MTases"/>
    <property type="match status" value="1"/>
</dbReference>
<dbReference type="SUPFAM" id="SSF53335">
    <property type="entry name" value="S-adenosyl-L-methionine-dependent methyltransferases"/>
    <property type="match status" value="1"/>
</dbReference>
<dbReference type="PANTHER" id="PTHR43591:SF50">
    <property type="entry name" value="METHYLTRANSFERASE DOMAIN-CONTAINING PROTEIN-RELATED"/>
    <property type="match status" value="1"/>
</dbReference>
<dbReference type="Proteomes" id="UP000184073">
    <property type="component" value="Unassembled WGS sequence"/>
</dbReference>
<protein>
    <recommendedName>
        <fullName evidence="3">Methyltransferase domain-containing protein</fullName>
    </recommendedName>
</protein>
<dbReference type="InterPro" id="IPR029063">
    <property type="entry name" value="SAM-dependent_MTases_sf"/>
</dbReference>
<dbReference type="RefSeq" id="XP_040671663.1">
    <property type="nucleotide sequence ID" value="XM_040818014.1"/>
</dbReference>
<evidence type="ECO:0000313" key="2">
    <source>
        <dbReference type="Proteomes" id="UP000184073"/>
    </source>
</evidence>
<evidence type="ECO:0000313" key="1">
    <source>
        <dbReference type="EMBL" id="OJJ05901.1"/>
    </source>
</evidence>
<dbReference type="Pfam" id="PF13489">
    <property type="entry name" value="Methyltransf_23"/>
    <property type="match status" value="1"/>
</dbReference>
<dbReference type="STRING" id="1036611.A0A1L9PWJ0"/>
<proteinExistence type="predicted"/>
<gene>
    <name evidence="1" type="ORF">ASPVEDRAFT_87227</name>
</gene>